<name>A0A644YUD2_9ZZZZ</name>
<reference evidence="1" key="1">
    <citation type="submission" date="2019-08" db="EMBL/GenBank/DDBJ databases">
        <authorList>
            <person name="Kucharzyk K."/>
            <person name="Murdoch R.W."/>
            <person name="Higgins S."/>
            <person name="Loffler F."/>
        </authorList>
    </citation>
    <scope>NUCLEOTIDE SEQUENCE</scope>
</reference>
<proteinExistence type="predicted"/>
<gene>
    <name evidence="1" type="ORF">SDC9_78144</name>
</gene>
<sequence length="90" mass="10280">MASLRTIKKDIDFLVAEVISDCWVFVYLNPNKKTEEALAVINEAVDLRNELYDRVNNPDKENIKKHYVAINADLLKGVDSLFLKISDLAK</sequence>
<accession>A0A644YUD2</accession>
<comment type="caution">
    <text evidence="1">The sequence shown here is derived from an EMBL/GenBank/DDBJ whole genome shotgun (WGS) entry which is preliminary data.</text>
</comment>
<dbReference type="EMBL" id="VSSQ01006116">
    <property type="protein sequence ID" value="MPM31588.1"/>
    <property type="molecule type" value="Genomic_DNA"/>
</dbReference>
<dbReference type="AlphaFoldDB" id="A0A644YUD2"/>
<protein>
    <submittedName>
        <fullName evidence="1">Uncharacterized protein</fullName>
    </submittedName>
</protein>
<evidence type="ECO:0000313" key="1">
    <source>
        <dbReference type="EMBL" id="MPM31588.1"/>
    </source>
</evidence>
<organism evidence="1">
    <name type="scientific">bioreactor metagenome</name>
    <dbReference type="NCBI Taxonomy" id="1076179"/>
    <lineage>
        <taxon>unclassified sequences</taxon>
        <taxon>metagenomes</taxon>
        <taxon>ecological metagenomes</taxon>
    </lineage>
</organism>